<evidence type="ECO:0000256" key="2">
    <source>
        <dbReference type="SAM" id="MobiDB-lite"/>
    </source>
</evidence>
<dbReference type="InterPro" id="IPR007763">
    <property type="entry name" value="NDUFA12"/>
</dbReference>
<name>A0A9D4BHZ5_DREPO</name>
<dbReference type="PANTHER" id="PTHR32470:SF2">
    <property type="entry name" value="NADH DEHYDROGENASE [UBIQUINONE] 1 ALPHA SUBCOMPLEX ASSEMBLY FACTOR 2"/>
    <property type="match status" value="1"/>
</dbReference>
<reference evidence="3" key="2">
    <citation type="submission" date="2020-11" db="EMBL/GenBank/DDBJ databases">
        <authorList>
            <person name="McCartney M.A."/>
            <person name="Auch B."/>
            <person name="Kono T."/>
            <person name="Mallez S."/>
            <person name="Becker A."/>
            <person name="Gohl D.M."/>
            <person name="Silverstein K.A.T."/>
            <person name="Koren S."/>
            <person name="Bechman K.B."/>
            <person name="Herman A."/>
            <person name="Abrahante J.E."/>
            <person name="Garbe J."/>
        </authorList>
    </citation>
    <scope>NUCLEOTIDE SEQUENCE</scope>
    <source>
        <strain evidence="3">Duluth1</strain>
        <tissue evidence="3">Whole animal</tissue>
    </source>
</reference>
<evidence type="ECO:0000256" key="1">
    <source>
        <dbReference type="ARBA" id="ARBA00007355"/>
    </source>
</evidence>
<comment type="similarity">
    <text evidence="1">Belongs to the complex I NDUFA12 subunit family.</text>
</comment>
<comment type="caution">
    <text evidence="3">The sequence shown here is derived from an EMBL/GenBank/DDBJ whole genome shotgun (WGS) entry which is preliminary data.</text>
</comment>
<evidence type="ECO:0000313" key="3">
    <source>
        <dbReference type="EMBL" id="KAH3695692.1"/>
    </source>
</evidence>
<keyword evidence="4" id="KW-1185">Reference proteome</keyword>
<dbReference type="Proteomes" id="UP000828390">
    <property type="component" value="Unassembled WGS sequence"/>
</dbReference>
<gene>
    <name evidence="3" type="ORF">DPMN_083150</name>
</gene>
<dbReference type="EMBL" id="JAIWYP010000016">
    <property type="protein sequence ID" value="KAH3695692.1"/>
    <property type="molecule type" value="Genomic_DNA"/>
</dbReference>
<organism evidence="3 4">
    <name type="scientific">Dreissena polymorpha</name>
    <name type="common">Zebra mussel</name>
    <name type="synonym">Mytilus polymorpha</name>
    <dbReference type="NCBI Taxonomy" id="45954"/>
    <lineage>
        <taxon>Eukaryota</taxon>
        <taxon>Metazoa</taxon>
        <taxon>Spiralia</taxon>
        <taxon>Lophotrochozoa</taxon>
        <taxon>Mollusca</taxon>
        <taxon>Bivalvia</taxon>
        <taxon>Autobranchia</taxon>
        <taxon>Heteroconchia</taxon>
        <taxon>Euheterodonta</taxon>
        <taxon>Imparidentia</taxon>
        <taxon>Neoheterodontei</taxon>
        <taxon>Myida</taxon>
        <taxon>Dreissenoidea</taxon>
        <taxon>Dreissenidae</taxon>
        <taxon>Dreissena</taxon>
    </lineage>
</organism>
<dbReference type="AlphaFoldDB" id="A0A9D4BHZ5"/>
<accession>A0A9D4BHZ5</accession>
<dbReference type="OrthoDB" id="10255576at2759"/>
<dbReference type="Pfam" id="PF05071">
    <property type="entry name" value="NDUFA12"/>
    <property type="match status" value="1"/>
</dbReference>
<dbReference type="InterPro" id="IPR052618">
    <property type="entry name" value="ComplexI_NDUFA12"/>
</dbReference>
<reference evidence="3" key="1">
    <citation type="journal article" date="2019" name="bioRxiv">
        <title>The Genome of the Zebra Mussel, Dreissena polymorpha: A Resource for Invasive Species Research.</title>
        <authorList>
            <person name="McCartney M.A."/>
            <person name="Auch B."/>
            <person name="Kono T."/>
            <person name="Mallez S."/>
            <person name="Zhang Y."/>
            <person name="Obille A."/>
            <person name="Becker A."/>
            <person name="Abrahante J.E."/>
            <person name="Garbe J."/>
            <person name="Badalamenti J.P."/>
            <person name="Herman A."/>
            <person name="Mangelson H."/>
            <person name="Liachko I."/>
            <person name="Sullivan S."/>
            <person name="Sone E.D."/>
            <person name="Koren S."/>
            <person name="Silverstein K.A.T."/>
            <person name="Beckman K.B."/>
            <person name="Gohl D.M."/>
        </authorList>
    </citation>
    <scope>NUCLEOTIDE SEQUENCE</scope>
    <source>
        <strain evidence="3">Duluth1</strain>
        <tissue evidence="3">Whole animal</tissue>
    </source>
</reference>
<dbReference type="GO" id="GO:0005739">
    <property type="term" value="C:mitochondrion"/>
    <property type="evidence" value="ECO:0007669"/>
    <property type="project" value="TreeGrafter"/>
</dbReference>
<protein>
    <recommendedName>
        <fullName evidence="5">Mimitin, mitochondrial</fullName>
    </recommendedName>
</protein>
<dbReference type="GO" id="GO:0032981">
    <property type="term" value="P:mitochondrial respiratory chain complex I assembly"/>
    <property type="evidence" value="ECO:0007669"/>
    <property type="project" value="TreeGrafter"/>
</dbReference>
<dbReference type="GO" id="GO:0045271">
    <property type="term" value="C:respiratory chain complex I"/>
    <property type="evidence" value="ECO:0007669"/>
    <property type="project" value="InterPro"/>
</dbReference>
<sequence length="204" mass="23977">MSHRTRYGLLRTFWNFFTKLKPAAENVKHECIGVDKNGNRYMLKHANPSAHIKEQRFVLPPEGNLDEDEEDIATIREAQKLTMNNIPVEWNAWLRYTRKDPPTEQEIERNRRQKMIVLQRVEELDNKERLISGDNQELMQSSDNRTSFEGTETFGQTVQGDTRKQKFPIREGLEILPGVSLRSENTRRKNEQEDESKTKTGFKD</sequence>
<feature type="region of interest" description="Disordered" evidence="2">
    <location>
        <begin position="165"/>
        <end position="204"/>
    </location>
</feature>
<dbReference type="PANTHER" id="PTHR32470">
    <property type="entry name" value="ADH DEHYDROGENASE [UBIQUINONE] 1 ALPHA SUBCOMPLEX ASSEMBLY FACTOR 2"/>
    <property type="match status" value="1"/>
</dbReference>
<evidence type="ECO:0008006" key="5">
    <source>
        <dbReference type="Google" id="ProtNLM"/>
    </source>
</evidence>
<evidence type="ECO:0000313" key="4">
    <source>
        <dbReference type="Proteomes" id="UP000828390"/>
    </source>
</evidence>
<feature type="compositionally biased region" description="Basic and acidic residues" evidence="2">
    <location>
        <begin position="184"/>
        <end position="204"/>
    </location>
</feature>
<proteinExistence type="inferred from homology"/>